<evidence type="ECO:0000313" key="2">
    <source>
        <dbReference type="Proteomes" id="UP000238007"/>
    </source>
</evidence>
<protein>
    <recommendedName>
        <fullName evidence="3">ParB-like nuclease family protein</fullName>
    </recommendedName>
</protein>
<dbReference type="OrthoDB" id="7856828at2"/>
<sequence>MRKQYHLRTIGSDTHIWDVHKLVDASADLPVHDIPITDISEIDENWWYQEPGSVPTPVSIARHIRLVQQADLTYPIILCAKGRLMDGMHRVVKALSENHKTIRAVQFQVTPPYDFRNVLLGDLPYPDEQP</sequence>
<proteinExistence type="predicted"/>
<name>A0A2T0W3B7_9RHOB</name>
<gene>
    <name evidence="1" type="ORF">CLV80_102328</name>
</gene>
<accession>A0A2T0W3B7</accession>
<dbReference type="RefSeq" id="WP_106355090.1">
    <property type="nucleotide sequence ID" value="NZ_PVTP01000002.1"/>
</dbReference>
<evidence type="ECO:0008006" key="3">
    <source>
        <dbReference type="Google" id="ProtNLM"/>
    </source>
</evidence>
<keyword evidence="2" id="KW-1185">Reference proteome</keyword>
<dbReference type="AlphaFoldDB" id="A0A2T0W3B7"/>
<organism evidence="1 2">
    <name type="scientific">Yoonia maritima</name>
    <dbReference type="NCBI Taxonomy" id="1435347"/>
    <lineage>
        <taxon>Bacteria</taxon>
        <taxon>Pseudomonadati</taxon>
        <taxon>Pseudomonadota</taxon>
        <taxon>Alphaproteobacteria</taxon>
        <taxon>Rhodobacterales</taxon>
        <taxon>Paracoccaceae</taxon>
        <taxon>Yoonia</taxon>
    </lineage>
</organism>
<reference evidence="1 2" key="1">
    <citation type="submission" date="2018-03" db="EMBL/GenBank/DDBJ databases">
        <title>Genomic Encyclopedia of Archaeal and Bacterial Type Strains, Phase II (KMG-II): from individual species to whole genera.</title>
        <authorList>
            <person name="Goeker M."/>
        </authorList>
    </citation>
    <scope>NUCLEOTIDE SEQUENCE [LARGE SCALE GENOMIC DNA]</scope>
    <source>
        <strain evidence="1 2">DSM 101533</strain>
    </source>
</reference>
<dbReference type="EMBL" id="PVTP01000002">
    <property type="protein sequence ID" value="PRY79682.1"/>
    <property type="molecule type" value="Genomic_DNA"/>
</dbReference>
<dbReference type="Proteomes" id="UP000238007">
    <property type="component" value="Unassembled WGS sequence"/>
</dbReference>
<evidence type="ECO:0000313" key="1">
    <source>
        <dbReference type="EMBL" id="PRY79682.1"/>
    </source>
</evidence>
<comment type="caution">
    <text evidence="1">The sequence shown here is derived from an EMBL/GenBank/DDBJ whole genome shotgun (WGS) entry which is preliminary data.</text>
</comment>